<accession>A0A366KM97</accession>
<name>A0A366KM97_9SPHI</name>
<evidence type="ECO:0000313" key="1">
    <source>
        <dbReference type="EMBL" id="RBQ02817.1"/>
    </source>
</evidence>
<proteinExistence type="predicted"/>
<dbReference type="OrthoDB" id="9911969at2"/>
<keyword evidence="2" id="KW-1185">Reference proteome</keyword>
<gene>
    <name evidence="1" type="ORF">DRW42_24515</name>
</gene>
<sequence>MERKLTGDENIDELSVHQYLALKIFVSRLDAEERLNGSLYGLDLKRLASDASLLAKEAIQGFH</sequence>
<dbReference type="AlphaFoldDB" id="A0A366KM97"/>
<dbReference type="Proteomes" id="UP000252081">
    <property type="component" value="Unassembled WGS sequence"/>
</dbReference>
<organism evidence="1 2">
    <name type="scientific">Pedobacter miscanthi</name>
    <dbReference type="NCBI Taxonomy" id="2259170"/>
    <lineage>
        <taxon>Bacteria</taxon>
        <taxon>Pseudomonadati</taxon>
        <taxon>Bacteroidota</taxon>
        <taxon>Sphingobacteriia</taxon>
        <taxon>Sphingobacteriales</taxon>
        <taxon>Sphingobacteriaceae</taxon>
        <taxon>Pedobacter</taxon>
    </lineage>
</organism>
<dbReference type="RefSeq" id="WP_113951516.1">
    <property type="nucleotide sequence ID" value="NZ_QNQU01000029.1"/>
</dbReference>
<protein>
    <submittedName>
        <fullName evidence="1">Uncharacterized protein</fullName>
    </submittedName>
</protein>
<reference evidence="1 2" key="1">
    <citation type="submission" date="2018-07" db="EMBL/GenBank/DDBJ databases">
        <title>A draft genome of a endophytic bacteria, a new species of Pedobacter.</title>
        <authorList>
            <person name="Zhang Z.D."/>
            <person name="Chen Z.J."/>
        </authorList>
    </citation>
    <scope>NUCLEOTIDE SEQUENCE [LARGE SCALE GENOMIC DNA]</scope>
    <source>
        <strain evidence="1 2">RS10</strain>
    </source>
</reference>
<dbReference type="EMBL" id="QNQU01000029">
    <property type="protein sequence ID" value="RBQ02817.1"/>
    <property type="molecule type" value="Genomic_DNA"/>
</dbReference>
<comment type="caution">
    <text evidence="1">The sequence shown here is derived from an EMBL/GenBank/DDBJ whole genome shotgun (WGS) entry which is preliminary data.</text>
</comment>
<evidence type="ECO:0000313" key="2">
    <source>
        <dbReference type="Proteomes" id="UP000252081"/>
    </source>
</evidence>